<proteinExistence type="predicted"/>
<dbReference type="SUPFAM" id="SSF88713">
    <property type="entry name" value="Glycoside hydrolase/deacetylase"/>
    <property type="match status" value="1"/>
</dbReference>
<evidence type="ECO:0000259" key="2">
    <source>
        <dbReference type="Pfam" id="PF07833"/>
    </source>
</evidence>
<evidence type="ECO:0000256" key="1">
    <source>
        <dbReference type="SAM" id="MobiDB-lite"/>
    </source>
</evidence>
<dbReference type="Proteomes" id="UP001208567">
    <property type="component" value="Unassembled WGS sequence"/>
</dbReference>
<sequence>MRILLKNILLMLLVVILLIAAVGCSNKKHPPKLHNSLAGEKVETKGKQPPIPKDRDFSNFKELNFEKDNITVSFEGKALNLALPVYIEKNRYYLPITEIIEKIGGKSKTENGTLTLELNNNLVTVNVNANTFSLGDETRKLKRPIISSDGISYISLIDLCRIFNLKTDWNIDNKTISLFFNREKLEVVTGPHSEKAALLRLEDITAGQRYSNSETLEKLRIISDYLYSENVPFHVAWVPRYIDPHQNPKVDNDPAMQNSMFNSDFIFTLDYFEDRNAIIGLHGYTHQYGNDVSIDGFEFHRGPRDRIPAADGYTQERINLAIASAKALDIPYGFFEAPHYAAAPNVLRIMEKNFDYLYQPYSPDGFNESKNLVVKKIDGRTVKYIPTPLDYVDGKGDTDKMIRKINTLRPDLLASFFYHPNIEFEDIKLSKDITGYPFYSYSPDSTLHRIVKAIKEKGYKFKTINEIN</sequence>
<comment type="caution">
    <text evidence="3">The sequence shown here is derived from an EMBL/GenBank/DDBJ whole genome shotgun (WGS) entry which is preliminary data.</text>
</comment>
<dbReference type="RefSeq" id="WP_264850222.1">
    <property type="nucleotide sequence ID" value="NZ_BRXR01000001.1"/>
</dbReference>
<dbReference type="Pfam" id="PF07833">
    <property type="entry name" value="Cu_amine_oxidN1"/>
    <property type="match status" value="1"/>
</dbReference>
<keyword evidence="4" id="KW-1185">Reference proteome</keyword>
<name>A0ABQ5N6X5_9CLOT</name>
<feature type="compositionally biased region" description="Basic and acidic residues" evidence="1">
    <location>
        <begin position="40"/>
        <end position="53"/>
    </location>
</feature>
<dbReference type="Gene3D" id="3.20.20.370">
    <property type="entry name" value="Glycoside hydrolase/deacetylase"/>
    <property type="match status" value="1"/>
</dbReference>
<organism evidence="3 4">
    <name type="scientific">Clostridium omnivorum</name>
    <dbReference type="NCBI Taxonomy" id="1604902"/>
    <lineage>
        <taxon>Bacteria</taxon>
        <taxon>Bacillati</taxon>
        <taxon>Bacillota</taxon>
        <taxon>Clostridia</taxon>
        <taxon>Eubacteriales</taxon>
        <taxon>Clostridiaceae</taxon>
        <taxon>Clostridium</taxon>
    </lineage>
</organism>
<dbReference type="PROSITE" id="PS51257">
    <property type="entry name" value="PROKAR_LIPOPROTEIN"/>
    <property type="match status" value="1"/>
</dbReference>
<feature type="domain" description="Copper amine oxidase-like N-terminal" evidence="2">
    <location>
        <begin position="75"/>
        <end position="177"/>
    </location>
</feature>
<dbReference type="InterPro" id="IPR018763">
    <property type="entry name" value="DUF2334"/>
</dbReference>
<gene>
    <name evidence="3" type="ORF">bsdE14_23570</name>
</gene>
<evidence type="ECO:0000313" key="4">
    <source>
        <dbReference type="Proteomes" id="UP001208567"/>
    </source>
</evidence>
<feature type="region of interest" description="Disordered" evidence="1">
    <location>
        <begin position="33"/>
        <end position="53"/>
    </location>
</feature>
<dbReference type="Pfam" id="PF10096">
    <property type="entry name" value="DUF2334"/>
    <property type="match status" value="1"/>
</dbReference>
<dbReference type="InterPro" id="IPR011330">
    <property type="entry name" value="Glyco_hydro/deAcase_b/a-brl"/>
</dbReference>
<accession>A0ABQ5N6X5</accession>
<reference evidence="3 4" key="1">
    <citation type="journal article" date="2024" name="Int. J. Syst. Evol. Microbiol.">
        <title>Clostridium omnivorum sp. nov., isolated from anoxic soil under the treatment of reductive soil disinfestation.</title>
        <authorList>
            <person name="Ueki A."/>
            <person name="Tonouchi A."/>
            <person name="Kaku N."/>
            <person name="Honma S."/>
            <person name="Ueki K."/>
        </authorList>
    </citation>
    <scope>NUCLEOTIDE SEQUENCE [LARGE SCALE GENOMIC DNA]</scope>
    <source>
        <strain evidence="3 4">E14</strain>
    </source>
</reference>
<dbReference type="EMBL" id="BRXR01000001">
    <property type="protein sequence ID" value="GLC30947.1"/>
    <property type="molecule type" value="Genomic_DNA"/>
</dbReference>
<dbReference type="CDD" id="cd10923">
    <property type="entry name" value="CE4_COG5298"/>
    <property type="match status" value="1"/>
</dbReference>
<evidence type="ECO:0000313" key="3">
    <source>
        <dbReference type="EMBL" id="GLC30947.1"/>
    </source>
</evidence>
<protein>
    <recommendedName>
        <fullName evidence="2">Copper amine oxidase-like N-terminal domain-containing protein</fullName>
    </recommendedName>
</protein>
<dbReference type="InterPro" id="IPR012854">
    <property type="entry name" value="Cu_amine_oxidase-like_N"/>
</dbReference>